<dbReference type="SUPFAM" id="SSF56399">
    <property type="entry name" value="ADP-ribosylation"/>
    <property type="match status" value="1"/>
</dbReference>
<dbReference type="HAMAP" id="MF_00299">
    <property type="entry name" value="KptA"/>
    <property type="match status" value="1"/>
</dbReference>
<evidence type="ECO:0000256" key="3">
    <source>
        <dbReference type="ARBA" id="ARBA00023027"/>
    </source>
</evidence>
<dbReference type="AlphaFoldDB" id="A0A3E3IAU1"/>
<comment type="similarity">
    <text evidence="1 5">Belongs to the KptA/TPT1 family.</text>
</comment>
<evidence type="ECO:0000313" key="7">
    <source>
        <dbReference type="Proteomes" id="UP000260812"/>
    </source>
</evidence>
<dbReference type="EMBL" id="QVLV01000002">
    <property type="protein sequence ID" value="RGE64199.1"/>
    <property type="molecule type" value="Genomic_DNA"/>
</dbReference>
<dbReference type="NCBIfam" id="NF002014">
    <property type="entry name" value="PRK00819.1-4"/>
    <property type="match status" value="1"/>
</dbReference>
<keyword evidence="7" id="KW-1185">Reference proteome</keyword>
<dbReference type="Pfam" id="PF01885">
    <property type="entry name" value="PTS_2-RNA"/>
    <property type="match status" value="1"/>
</dbReference>
<dbReference type="GeneID" id="97986023"/>
<dbReference type="InterPro" id="IPR002745">
    <property type="entry name" value="Ptrans_KptA/Tpt1"/>
</dbReference>
<keyword evidence="3 5" id="KW-0520">NAD</keyword>
<gene>
    <name evidence="5" type="primary">kptA</name>
    <name evidence="6" type="ORF">DXC51_03760</name>
</gene>
<proteinExistence type="inferred from homology"/>
<name>A0A3E3IAU1_9FIRM</name>
<dbReference type="InterPro" id="IPR042081">
    <property type="entry name" value="RNA_2'-PTrans_C"/>
</dbReference>
<accession>A0A3E3IAU1</accession>
<dbReference type="Gene3D" id="3.20.170.30">
    <property type="match status" value="1"/>
</dbReference>
<dbReference type="InterPro" id="IPR042080">
    <property type="entry name" value="RNA_2'-PTrans_N"/>
</dbReference>
<sequence>MEKTDKLSVFISLVLRHKPEAANIQLDEHGWAEVDALIEGIRNTGRKIDFDILKEIVRTDGKQRYSFNEDCTLIRANQGHSVPVDVELAEAEPPEFLYHGTAERFLESIKKEGLRPMSRLYVHLSRDEATALKVGKRHGKPVVLKVNAGKMQQDGLRFFLSENGVWLTDKVPVSYLSF</sequence>
<comment type="caution">
    <text evidence="6">The sequence shown here is derived from an EMBL/GenBank/DDBJ whole genome shotgun (WGS) entry which is preliminary data.</text>
</comment>
<evidence type="ECO:0000256" key="1">
    <source>
        <dbReference type="ARBA" id="ARBA00009836"/>
    </source>
</evidence>
<dbReference type="PANTHER" id="PTHR12684">
    <property type="entry name" value="PUTATIVE PHOSPHOTRANSFERASE"/>
    <property type="match status" value="1"/>
</dbReference>
<evidence type="ECO:0000256" key="5">
    <source>
        <dbReference type="HAMAP-Rule" id="MF_00299"/>
    </source>
</evidence>
<dbReference type="EC" id="2.7.1.-" evidence="5"/>
<dbReference type="GO" id="GO:0003950">
    <property type="term" value="F:NAD+ poly-ADP-ribosyltransferase activity"/>
    <property type="evidence" value="ECO:0007669"/>
    <property type="project" value="InterPro"/>
</dbReference>
<evidence type="ECO:0000313" key="6">
    <source>
        <dbReference type="EMBL" id="RGE64199.1"/>
    </source>
</evidence>
<dbReference type="RefSeq" id="WP_102288976.1">
    <property type="nucleotide sequence ID" value="NZ_JBKUNB010000011.1"/>
</dbReference>
<dbReference type="Proteomes" id="UP000260812">
    <property type="component" value="Unassembled WGS sequence"/>
</dbReference>
<evidence type="ECO:0000256" key="4">
    <source>
        <dbReference type="ARBA" id="ARBA00025212"/>
    </source>
</evidence>
<dbReference type="Gene3D" id="1.10.10.970">
    <property type="entry name" value="RNA 2'-phosphotransferase, Tpt1/KptA family, N-terminal domain"/>
    <property type="match status" value="1"/>
</dbReference>
<protein>
    <recommendedName>
        <fullName evidence="5">Probable RNA 2'-phosphotransferase</fullName>
        <ecNumber evidence="5">2.7.1.-</ecNumber>
    </recommendedName>
</protein>
<evidence type="ECO:0000256" key="2">
    <source>
        <dbReference type="ARBA" id="ARBA00022679"/>
    </source>
</evidence>
<organism evidence="6 7">
    <name type="scientific">Eisenbergiella massiliensis</name>
    <dbReference type="NCBI Taxonomy" id="1720294"/>
    <lineage>
        <taxon>Bacteria</taxon>
        <taxon>Bacillati</taxon>
        <taxon>Bacillota</taxon>
        <taxon>Clostridia</taxon>
        <taxon>Lachnospirales</taxon>
        <taxon>Lachnospiraceae</taxon>
        <taxon>Eisenbergiella</taxon>
    </lineage>
</organism>
<keyword evidence="2 5" id="KW-0808">Transferase</keyword>
<dbReference type="PANTHER" id="PTHR12684:SF2">
    <property type="entry name" value="TRNA 2'-PHOSPHOTRANSFERASE 1"/>
    <property type="match status" value="1"/>
</dbReference>
<comment type="function">
    <text evidence="4 5">Removes the 2'-phosphate from RNA via an intermediate in which the phosphate is ADP-ribosylated by NAD followed by a presumed transesterification to release the RNA and generate ADP-ribose 1''-2''-cyclic phosphate (APPR&gt;P). May function as an ADP-ribosylase.</text>
</comment>
<dbReference type="GO" id="GO:0006388">
    <property type="term" value="P:tRNA splicing, via endonucleolytic cleavage and ligation"/>
    <property type="evidence" value="ECO:0007669"/>
    <property type="project" value="UniProtKB-UniRule"/>
</dbReference>
<dbReference type="GO" id="GO:0000215">
    <property type="term" value="F:tRNA 2'-phosphotransferase activity"/>
    <property type="evidence" value="ECO:0007669"/>
    <property type="project" value="TreeGrafter"/>
</dbReference>
<reference evidence="6" key="1">
    <citation type="submission" date="2018-08" db="EMBL/GenBank/DDBJ databases">
        <title>A genome reference for cultivated species of the human gut microbiota.</title>
        <authorList>
            <person name="Zou Y."/>
            <person name="Xue W."/>
            <person name="Luo G."/>
        </authorList>
    </citation>
    <scope>NUCLEOTIDE SEQUENCE [LARGE SCALE GENOMIC DNA]</scope>
    <source>
        <strain evidence="6">TF05-5AC</strain>
    </source>
</reference>
<dbReference type="InterPro" id="IPR022928">
    <property type="entry name" value="RNA_2'-PTrans_KptA"/>
</dbReference>